<accession>M7CAW7</accession>
<dbReference type="Gene3D" id="3.40.50.2020">
    <property type="match status" value="1"/>
</dbReference>
<evidence type="ECO:0000259" key="12">
    <source>
        <dbReference type="Pfam" id="PF00156"/>
    </source>
</evidence>
<dbReference type="InterPro" id="IPR050120">
    <property type="entry name" value="Adenine_PRTase"/>
</dbReference>
<protein>
    <recommendedName>
        <fullName evidence="6">adenine phosphoribosyltransferase</fullName>
        <ecNumber evidence="6">2.4.2.7</ecNumber>
    </recommendedName>
</protein>
<dbReference type="STRING" id="8469.M7CAW7"/>
<dbReference type="EMBL" id="KB521250">
    <property type="protein sequence ID" value="EMP37802.1"/>
    <property type="molecule type" value="Genomic_DNA"/>
</dbReference>
<evidence type="ECO:0000256" key="10">
    <source>
        <dbReference type="ARBA" id="ARBA00022726"/>
    </source>
</evidence>
<evidence type="ECO:0000313" key="14">
    <source>
        <dbReference type="Proteomes" id="UP000031443"/>
    </source>
</evidence>
<dbReference type="eggNOG" id="KOG1712">
    <property type="taxonomic scope" value="Eukaryota"/>
</dbReference>
<evidence type="ECO:0000256" key="8">
    <source>
        <dbReference type="ARBA" id="ARBA00022676"/>
    </source>
</evidence>
<evidence type="ECO:0000256" key="9">
    <source>
        <dbReference type="ARBA" id="ARBA00022679"/>
    </source>
</evidence>
<evidence type="ECO:0000256" key="1">
    <source>
        <dbReference type="ARBA" id="ARBA00000868"/>
    </source>
</evidence>
<dbReference type="AlphaFoldDB" id="M7CAW7"/>
<comment type="subcellular location">
    <subcellularLocation>
        <location evidence="2">Cytoplasm</location>
    </subcellularLocation>
</comment>
<keyword evidence="14" id="KW-1185">Reference proteome</keyword>
<dbReference type="SUPFAM" id="SSF53271">
    <property type="entry name" value="PRTase-like"/>
    <property type="match status" value="1"/>
</dbReference>
<reference evidence="14" key="1">
    <citation type="journal article" date="2013" name="Nat. Genet.">
        <title>The draft genomes of soft-shell turtle and green sea turtle yield insights into the development and evolution of the turtle-specific body plan.</title>
        <authorList>
            <person name="Wang Z."/>
            <person name="Pascual-Anaya J."/>
            <person name="Zadissa A."/>
            <person name="Li W."/>
            <person name="Niimura Y."/>
            <person name="Huang Z."/>
            <person name="Li C."/>
            <person name="White S."/>
            <person name="Xiong Z."/>
            <person name="Fang D."/>
            <person name="Wang B."/>
            <person name="Ming Y."/>
            <person name="Chen Y."/>
            <person name="Zheng Y."/>
            <person name="Kuraku S."/>
            <person name="Pignatelli M."/>
            <person name="Herrero J."/>
            <person name="Beal K."/>
            <person name="Nozawa M."/>
            <person name="Li Q."/>
            <person name="Wang J."/>
            <person name="Zhang H."/>
            <person name="Yu L."/>
            <person name="Shigenobu S."/>
            <person name="Wang J."/>
            <person name="Liu J."/>
            <person name="Flicek P."/>
            <person name="Searle S."/>
            <person name="Wang J."/>
            <person name="Kuratani S."/>
            <person name="Yin Y."/>
            <person name="Aken B."/>
            <person name="Zhang G."/>
            <person name="Irie N."/>
        </authorList>
    </citation>
    <scope>NUCLEOTIDE SEQUENCE [LARGE SCALE GENOMIC DNA]</scope>
</reference>
<keyword evidence="7" id="KW-0963">Cytoplasm</keyword>
<keyword evidence="8 13" id="KW-0328">Glycosyltransferase</keyword>
<dbReference type="CDD" id="cd06223">
    <property type="entry name" value="PRTases_typeI"/>
    <property type="match status" value="1"/>
</dbReference>
<dbReference type="Pfam" id="PF00156">
    <property type="entry name" value="Pribosyltran"/>
    <property type="match status" value="1"/>
</dbReference>
<dbReference type="GO" id="GO:0003999">
    <property type="term" value="F:adenine phosphoribosyltransferase activity"/>
    <property type="evidence" value="ECO:0007669"/>
    <property type="project" value="UniProtKB-EC"/>
</dbReference>
<comment type="similarity">
    <text evidence="4">Belongs to the purine/pyrimidine phosphoribosyltransferase family.</text>
</comment>
<dbReference type="EC" id="2.4.2.7" evidence="6"/>
<evidence type="ECO:0000256" key="11">
    <source>
        <dbReference type="SAM" id="MobiDB-lite"/>
    </source>
</evidence>
<keyword evidence="10" id="KW-0660">Purine salvage</keyword>
<comment type="pathway">
    <text evidence="3">Purine metabolism; AMP biosynthesis via salvage pathway; AMP from adenine: step 1/1.</text>
</comment>
<dbReference type="Proteomes" id="UP000031443">
    <property type="component" value="Unassembled WGS sequence"/>
</dbReference>
<feature type="region of interest" description="Disordered" evidence="11">
    <location>
        <begin position="1"/>
        <end position="78"/>
    </location>
</feature>
<proteinExistence type="inferred from homology"/>
<dbReference type="GO" id="GO:0005737">
    <property type="term" value="C:cytoplasm"/>
    <property type="evidence" value="ECO:0007669"/>
    <property type="project" value="UniProtKB-SubCell"/>
</dbReference>
<gene>
    <name evidence="13" type="ORF">UY3_05086</name>
</gene>
<sequence length="345" mass="36345">MEPRPWLIPGTWARARASPPLEHSAPALASQPGSRDVRSRGLLAGRGSRQLGAYSPGIGSPGTIHAHGPEDCGAYGEPREPEAEMFKQLPAAQSGAAAAADQGLSLPAEEEILAVGSGAKCRPSRGAALCSIVELPEGPGAAPGDSMTIGGSRGMYGTLWMGLPAGKDWGAGKRRGIDEDQGLQDCIADLLQPFCEDPIDLVAGIDAMGFILGAAIANTLQKGFLAIRKAGHLCVETCTQPYTDYTARQKRLEMRMDTIQPGLRVLLVDQWIETGGTMRAAIQLVEQQGGVIAGIAAICIEDSDGGKWIQEHYKCSQCVPPHLMPQFNGHQLESFQAFGATPGQA</sequence>
<dbReference type="GO" id="GO:0006166">
    <property type="term" value="P:purine ribonucleoside salvage"/>
    <property type="evidence" value="ECO:0007669"/>
    <property type="project" value="UniProtKB-KW"/>
</dbReference>
<dbReference type="PANTHER" id="PTHR11776">
    <property type="entry name" value="ADENINE PHOSPHORIBOSYLTRANSFERASE"/>
    <property type="match status" value="1"/>
</dbReference>
<organism evidence="13 14">
    <name type="scientific">Chelonia mydas</name>
    <name type="common">Green sea-turtle</name>
    <name type="synonym">Chelonia agassizi</name>
    <dbReference type="NCBI Taxonomy" id="8469"/>
    <lineage>
        <taxon>Eukaryota</taxon>
        <taxon>Metazoa</taxon>
        <taxon>Chordata</taxon>
        <taxon>Craniata</taxon>
        <taxon>Vertebrata</taxon>
        <taxon>Euteleostomi</taxon>
        <taxon>Archelosauria</taxon>
        <taxon>Testudinata</taxon>
        <taxon>Testudines</taxon>
        <taxon>Cryptodira</taxon>
        <taxon>Durocryptodira</taxon>
        <taxon>Americhelydia</taxon>
        <taxon>Chelonioidea</taxon>
        <taxon>Cheloniidae</taxon>
        <taxon>Chelonia</taxon>
    </lineage>
</organism>
<evidence type="ECO:0000256" key="3">
    <source>
        <dbReference type="ARBA" id="ARBA00004659"/>
    </source>
</evidence>
<feature type="domain" description="Phosphoribosyltransferase" evidence="12">
    <location>
        <begin position="198"/>
        <end position="318"/>
    </location>
</feature>
<dbReference type="PANTHER" id="PTHR11776:SF7">
    <property type="entry name" value="PHOSPHORIBOSYLTRANSFERASE DOMAIN-CONTAINING PROTEIN"/>
    <property type="match status" value="1"/>
</dbReference>
<evidence type="ECO:0000256" key="4">
    <source>
        <dbReference type="ARBA" id="ARBA00008391"/>
    </source>
</evidence>
<evidence type="ECO:0000256" key="5">
    <source>
        <dbReference type="ARBA" id="ARBA00011738"/>
    </source>
</evidence>
<evidence type="ECO:0000256" key="2">
    <source>
        <dbReference type="ARBA" id="ARBA00004496"/>
    </source>
</evidence>
<comment type="catalytic activity">
    <reaction evidence="1">
        <text>AMP + diphosphate = 5-phospho-alpha-D-ribose 1-diphosphate + adenine</text>
        <dbReference type="Rhea" id="RHEA:16609"/>
        <dbReference type="ChEBI" id="CHEBI:16708"/>
        <dbReference type="ChEBI" id="CHEBI:33019"/>
        <dbReference type="ChEBI" id="CHEBI:58017"/>
        <dbReference type="ChEBI" id="CHEBI:456215"/>
        <dbReference type="EC" id="2.4.2.7"/>
    </reaction>
</comment>
<comment type="subunit">
    <text evidence="5">Homodimer.</text>
</comment>
<evidence type="ECO:0000256" key="6">
    <source>
        <dbReference type="ARBA" id="ARBA00011893"/>
    </source>
</evidence>
<dbReference type="InterPro" id="IPR000836">
    <property type="entry name" value="PRTase_dom"/>
</dbReference>
<evidence type="ECO:0000256" key="7">
    <source>
        <dbReference type="ARBA" id="ARBA00022490"/>
    </source>
</evidence>
<evidence type="ECO:0000313" key="13">
    <source>
        <dbReference type="EMBL" id="EMP37802.1"/>
    </source>
</evidence>
<dbReference type="InterPro" id="IPR029057">
    <property type="entry name" value="PRTase-like"/>
</dbReference>
<name>M7CAW7_CHEMY</name>
<feature type="compositionally biased region" description="Low complexity" evidence="11">
    <location>
        <begin position="40"/>
        <end position="53"/>
    </location>
</feature>
<keyword evidence="9 13" id="KW-0808">Transferase</keyword>